<reference evidence="12" key="1">
    <citation type="submission" date="2021-03" db="EMBL/GenBank/DDBJ databases">
        <authorList>
            <person name="Bekaert M."/>
        </authorList>
    </citation>
    <scope>NUCLEOTIDE SEQUENCE</scope>
</reference>
<dbReference type="AlphaFoldDB" id="A0A8S3V8T2"/>
<comment type="caution">
    <text evidence="12">The sequence shown here is derived from an EMBL/GenBank/DDBJ whole genome shotgun (WGS) entry which is preliminary data.</text>
</comment>
<evidence type="ECO:0000256" key="5">
    <source>
        <dbReference type="ARBA" id="ARBA00023136"/>
    </source>
</evidence>
<dbReference type="GO" id="GO:0016020">
    <property type="term" value="C:membrane"/>
    <property type="evidence" value="ECO:0007669"/>
    <property type="project" value="UniProtKB-SubCell"/>
</dbReference>
<evidence type="ECO:0000256" key="7">
    <source>
        <dbReference type="ARBA" id="ARBA00023224"/>
    </source>
</evidence>
<evidence type="ECO:0000256" key="6">
    <source>
        <dbReference type="ARBA" id="ARBA00023170"/>
    </source>
</evidence>
<evidence type="ECO:0000256" key="3">
    <source>
        <dbReference type="ARBA" id="ARBA00022989"/>
    </source>
</evidence>
<organism evidence="12 13">
    <name type="scientific">Mytilus edulis</name>
    <name type="common">Blue mussel</name>
    <dbReference type="NCBI Taxonomy" id="6550"/>
    <lineage>
        <taxon>Eukaryota</taxon>
        <taxon>Metazoa</taxon>
        <taxon>Spiralia</taxon>
        <taxon>Lophotrochozoa</taxon>
        <taxon>Mollusca</taxon>
        <taxon>Bivalvia</taxon>
        <taxon>Autobranchia</taxon>
        <taxon>Pteriomorphia</taxon>
        <taxon>Mytilida</taxon>
        <taxon>Mytiloidea</taxon>
        <taxon>Mytilidae</taxon>
        <taxon>Mytilinae</taxon>
        <taxon>Mytilus</taxon>
    </lineage>
</organism>
<evidence type="ECO:0000259" key="11">
    <source>
        <dbReference type="PROSITE" id="PS50262"/>
    </source>
</evidence>
<feature type="transmembrane region" description="Helical" evidence="10">
    <location>
        <begin position="155"/>
        <end position="176"/>
    </location>
</feature>
<evidence type="ECO:0000256" key="9">
    <source>
        <dbReference type="SAM" id="MobiDB-lite"/>
    </source>
</evidence>
<feature type="transmembrane region" description="Helical" evidence="10">
    <location>
        <begin position="342"/>
        <end position="360"/>
    </location>
</feature>
<dbReference type="CDD" id="cd00637">
    <property type="entry name" value="7tm_classA_rhodopsin-like"/>
    <property type="match status" value="1"/>
</dbReference>
<evidence type="ECO:0000256" key="10">
    <source>
        <dbReference type="SAM" id="Phobius"/>
    </source>
</evidence>
<feature type="transmembrane region" description="Helical" evidence="10">
    <location>
        <begin position="41"/>
        <end position="63"/>
    </location>
</feature>
<evidence type="ECO:0000313" key="13">
    <source>
        <dbReference type="Proteomes" id="UP000683360"/>
    </source>
</evidence>
<keyword evidence="5 10" id="KW-0472">Membrane</keyword>
<evidence type="ECO:0000256" key="4">
    <source>
        <dbReference type="ARBA" id="ARBA00023040"/>
    </source>
</evidence>
<dbReference type="EMBL" id="CAJPWZ010003246">
    <property type="protein sequence ID" value="CAG2254547.1"/>
    <property type="molecule type" value="Genomic_DNA"/>
</dbReference>
<feature type="domain" description="G-protein coupled receptors family 1 profile" evidence="11">
    <location>
        <begin position="54"/>
        <end position="359"/>
    </location>
</feature>
<name>A0A8S3V8T2_MYTED</name>
<comment type="subcellular location">
    <subcellularLocation>
        <location evidence="1">Membrane</location>
        <topology evidence="1">Multi-pass membrane protein</topology>
    </subcellularLocation>
</comment>
<dbReference type="PROSITE" id="PS00237">
    <property type="entry name" value="G_PROTEIN_RECEP_F1_1"/>
    <property type="match status" value="1"/>
</dbReference>
<sequence>MENISSIEISKFNKDETILNVSWKTLHELNNEETIRRVVPIVYLTILTLIGIPGNLLILYIYLAKFQKKAVHRTFVTTLALVDLFVCCVAIPFEIVQMAHEYIFYSEILCKFGRTAKSLLTLLSALVLVALSMNRFRRICQPLKKQLTCQQTLKCMGYMFFFAVLFSSAELLLSGIRLHDLEHNLIGHDCSLSKEYINTIYLLVYSTVQLILYIICMVSLIIMCFLIGRQILQHIKFRDQFRLTRLVFSKRRNRTSMSTATCIAGVNRESDPVNHSSNANKYRRRSSSSTKKRSPTKITRTAFTVSLCFIFVYFPYIVIGVLDATTEGDIIPNSDVASAVMPLLYRSHFINNVVNFIIFVRMDTAFRKQCREISTDLFSLFFKRK</sequence>
<feature type="compositionally biased region" description="Basic residues" evidence="9">
    <location>
        <begin position="281"/>
        <end position="293"/>
    </location>
</feature>
<keyword evidence="2 8" id="KW-0812">Transmembrane</keyword>
<evidence type="ECO:0000256" key="1">
    <source>
        <dbReference type="ARBA" id="ARBA00004141"/>
    </source>
</evidence>
<accession>A0A8S3V8T2</accession>
<dbReference type="GO" id="GO:0004930">
    <property type="term" value="F:G protein-coupled receptor activity"/>
    <property type="evidence" value="ECO:0007669"/>
    <property type="project" value="UniProtKB-KW"/>
</dbReference>
<feature type="transmembrane region" description="Helical" evidence="10">
    <location>
        <begin position="301"/>
        <end position="322"/>
    </location>
</feature>
<feature type="region of interest" description="Disordered" evidence="9">
    <location>
        <begin position="268"/>
        <end position="293"/>
    </location>
</feature>
<dbReference type="Pfam" id="PF00001">
    <property type="entry name" value="7tm_1"/>
    <property type="match status" value="1"/>
</dbReference>
<keyword evidence="13" id="KW-1185">Reference proteome</keyword>
<comment type="similarity">
    <text evidence="8">Belongs to the G-protein coupled receptor 1 family.</text>
</comment>
<dbReference type="InterPro" id="IPR000276">
    <property type="entry name" value="GPCR_Rhodpsn"/>
</dbReference>
<feature type="transmembrane region" description="Helical" evidence="10">
    <location>
        <begin position="116"/>
        <end position="134"/>
    </location>
</feature>
<keyword evidence="4 8" id="KW-0297">G-protein coupled receptor</keyword>
<keyword evidence="3 10" id="KW-1133">Transmembrane helix</keyword>
<keyword evidence="7 8" id="KW-0807">Transducer</keyword>
<protein>
    <submittedName>
        <fullName evidence="12">CCKAR</fullName>
    </submittedName>
</protein>
<feature type="transmembrane region" description="Helical" evidence="10">
    <location>
        <begin position="75"/>
        <end position="96"/>
    </location>
</feature>
<dbReference type="OrthoDB" id="6082926at2759"/>
<dbReference type="PANTHER" id="PTHR24238:SF47">
    <property type="entry name" value="ECDYSTEROIDS_DOPAMINE RECEPTOR-RELATED"/>
    <property type="match status" value="1"/>
</dbReference>
<evidence type="ECO:0000256" key="2">
    <source>
        <dbReference type="ARBA" id="ARBA00022692"/>
    </source>
</evidence>
<dbReference type="SUPFAM" id="SSF81321">
    <property type="entry name" value="Family A G protein-coupled receptor-like"/>
    <property type="match status" value="1"/>
</dbReference>
<proteinExistence type="inferred from homology"/>
<dbReference type="Gene3D" id="1.20.1070.10">
    <property type="entry name" value="Rhodopsin 7-helix transmembrane proteins"/>
    <property type="match status" value="1"/>
</dbReference>
<dbReference type="Proteomes" id="UP000683360">
    <property type="component" value="Unassembled WGS sequence"/>
</dbReference>
<keyword evidence="6 8" id="KW-0675">Receptor</keyword>
<dbReference type="InterPro" id="IPR017452">
    <property type="entry name" value="GPCR_Rhodpsn_7TM"/>
</dbReference>
<dbReference type="PROSITE" id="PS50262">
    <property type="entry name" value="G_PROTEIN_RECEP_F1_2"/>
    <property type="match status" value="1"/>
</dbReference>
<evidence type="ECO:0000256" key="8">
    <source>
        <dbReference type="RuleBase" id="RU000688"/>
    </source>
</evidence>
<evidence type="ECO:0000313" key="12">
    <source>
        <dbReference type="EMBL" id="CAG2254547.1"/>
    </source>
</evidence>
<dbReference type="PRINTS" id="PR00237">
    <property type="entry name" value="GPCRRHODOPSN"/>
</dbReference>
<gene>
    <name evidence="12" type="ORF">MEDL_66000</name>
</gene>
<feature type="transmembrane region" description="Helical" evidence="10">
    <location>
        <begin position="210"/>
        <end position="228"/>
    </location>
</feature>
<dbReference type="PANTHER" id="PTHR24238">
    <property type="entry name" value="G-PROTEIN COUPLED RECEPTOR"/>
    <property type="match status" value="1"/>
</dbReference>